<evidence type="ECO:0000313" key="3">
    <source>
        <dbReference type="Proteomes" id="UP000198694"/>
    </source>
</evidence>
<dbReference type="RefSeq" id="WP_093213411.1">
    <property type="nucleotide sequence ID" value="NZ_FNFL01000002.1"/>
</dbReference>
<dbReference type="PANTHER" id="PTHR42923">
    <property type="entry name" value="PROTOPORPHYRINOGEN OXIDASE"/>
    <property type="match status" value="1"/>
</dbReference>
<evidence type="ECO:0000313" key="2">
    <source>
        <dbReference type="EMBL" id="SDK08696.1"/>
    </source>
</evidence>
<dbReference type="Proteomes" id="UP000198694">
    <property type="component" value="Unassembled WGS sequence"/>
</dbReference>
<keyword evidence="3" id="KW-1185">Reference proteome</keyword>
<dbReference type="GO" id="GO:0016491">
    <property type="term" value="F:oxidoreductase activity"/>
    <property type="evidence" value="ECO:0007669"/>
    <property type="project" value="InterPro"/>
</dbReference>
<feature type="domain" description="Amine oxidase" evidence="1">
    <location>
        <begin position="12"/>
        <end position="440"/>
    </location>
</feature>
<dbReference type="AlphaFoldDB" id="A0A1G8Z0X4"/>
<dbReference type="Gene3D" id="3.50.50.60">
    <property type="entry name" value="FAD/NAD(P)-binding domain"/>
    <property type="match status" value="1"/>
</dbReference>
<dbReference type="InterPro" id="IPR036188">
    <property type="entry name" value="FAD/NAD-bd_sf"/>
</dbReference>
<evidence type="ECO:0000259" key="1">
    <source>
        <dbReference type="Pfam" id="PF01593"/>
    </source>
</evidence>
<dbReference type="EMBL" id="FNFL01000002">
    <property type="protein sequence ID" value="SDK08696.1"/>
    <property type="molecule type" value="Genomic_DNA"/>
</dbReference>
<dbReference type="OrthoDB" id="9814556at2"/>
<sequence length="452" mass="49269">MNWDVIIVGAGLAGLTCGLELSLKGNKVLVLEANPVVGGRCSNWNDAGMEVESGFHRYIGYFSALPALLKKAGVDINDILTWEEKIDVLIKGKKKKLVLGISPVHGVLKMIRGITGNQDVLTIKDKLSLIPFSLNGYKDFLLNPKKLDQYSVKEYAGLHNVTDNAFDYLLVPLSSGSYFLPADRYSAYVFFGLFAPAFYKFYKMRIGAFSGGMTDVMCQPIADQIIELGGAVQIGEKVTDVILNEKGEVAGVKGENRKEYRSKQVVVAASLAGAKQVLARFKEKAEFSNLFRLPINPASTFQIDLNQPALETDITSFGPKTALASFAEQSRTTFRDCKGRLSIILDSPDKFLSTTAEDALKIVIEDAKALGVHLEGKIEDYRKIDHPEDIYSLAPGNHFLRPGQATTIPGLTLAGDYTKQPYFSTMEGAVVSGQKAAAIVTKALQRKAKAPG</sequence>
<dbReference type="InterPro" id="IPR002937">
    <property type="entry name" value="Amino_oxidase"/>
</dbReference>
<protein>
    <submittedName>
        <fullName evidence="2">15-cis-phytoene desaturase</fullName>
    </submittedName>
</protein>
<dbReference type="Pfam" id="PF01593">
    <property type="entry name" value="Amino_oxidase"/>
    <property type="match status" value="1"/>
</dbReference>
<proteinExistence type="predicted"/>
<organism evidence="2 3">
    <name type="scientific">Sediminibacillus albus</name>
    <dbReference type="NCBI Taxonomy" id="407036"/>
    <lineage>
        <taxon>Bacteria</taxon>
        <taxon>Bacillati</taxon>
        <taxon>Bacillota</taxon>
        <taxon>Bacilli</taxon>
        <taxon>Bacillales</taxon>
        <taxon>Bacillaceae</taxon>
        <taxon>Sediminibacillus</taxon>
    </lineage>
</organism>
<reference evidence="2 3" key="1">
    <citation type="submission" date="2016-10" db="EMBL/GenBank/DDBJ databases">
        <authorList>
            <person name="de Groot N.N."/>
        </authorList>
    </citation>
    <scope>NUCLEOTIDE SEQUENCE [LARGE SCALE GENOMIC DNA]</scope>
    <source>
        <strain evidence="2 3">CGMCC 1.6502</strain>
    </source>
</reference>
<dbReference type="InterPro" id="IPR050464">
    <property type="entry name" value="Zeta_carotene_desat/Oxidored"/>
</dbReference>
<accession>A0A1G8Z0X4</accession>
<dbReference type="STRING" id="407036.SAMN05216243_1937"/>
<dbReference type="SUPFAM" id="SSF51905">
    <property type="entry name" value="FAD/NAD(P)-binding domain"/>
    <property type="match status" value="1"/>
</dbReference>
<dbReference type="PANTHER" id="PTHR42923:SF46">
    <property type="entry name" value="AMINE OXIDASE"/>
    <property type="match status" value="1"/>
</dbReference>
<gene>
    <name evidence="2" type="ORF">SAMN05216243_1937</name>
</gene>
<name>A0A1G8Z0X4_9BACI</name>